<comment type="similarity">
    <text evidence="2">Belongs to the UPF0014 family.</text>
</comment>
<dbReference type="GO" id="GO:0005886">
    <property type="term" value="C:plasma membrane"/>
    <property type="evidence" value="ECO:0007669"/>
    <property type="project" value="TreeGrafter"/>
</dbReference>
<dbReference type="InterPro" id="IPR005226">
    <property type="entry name" value="UPF0014_fam"/>
</dbReference>
<accession>A0A091C0V8</accession>
<proteinExistence type="inferred from homology"/>
<keyword evidence="4 6" id="KW-1133">Transmembrane helix</keyword>
<comment type="caution">
    <text evidence="7">The sequence shown here is derived from an EMBL/GenBank/DDBJ whole genome shotgun (WGS) entry which is preliminary data.</text>
</comment>
<dbReference type="PANTHER" id="PTHR30028:SF0">
    <property type="entry name" value="PROTEIN ALUMINUM SENSITIVE 3"/>
    <property type="match status" value="1"/>
</dbReference>
<dbReference type="EMBL" id="JPVU01000253">
    <property type="protein sequence ID" value="KFN89697.1"/>
    <property type="molecule type" value="Genomic_DNA"/>
</dbReference>
<feature type="transmembrane region" description="Helical" evidence="6">
    <location>
        <begin position="6"/>
        <end position="25"/>
    </location>
</feature>
<evidence type="ECO:0000256" key="4">
    <source>
        <dbReference type="ARBA" id="ARBA00022989"/>
    </source>
</evidence>
<feature type="transmembrane region" description="Helical" evidence="6">
    <location>
        <begin position="37"/>
        <end position="59"/>
    </location>
</feature>
<evidence type="ECO:0000313" key="7">
    <source>
        <dbReference type="EMBL" id="KFN89697.1"/>
    </source>
</evidence>
<feature type="transmembrane region" description="Helical" evidence="6">
    <location>
        <begin position="123"/>
        <end position="146"/>
    </location>
</feature>
<keyword evidence="5 6" id="KW-0472">Membrane</keyword>
<dbReference type="PATRIC" id="fig|1302649.3.peg.2297"/>
<protein>
    <submittedName>
        <fullName evidence="7">Seven transmembrane helix protein</fullName>
    </submittedName>
</protein>
<evidence type="ECO:0000256" key="3">
    <source>
        <dbReference type="ARBA" id="ARBA00022692"/>
    </source>
</evidence>
<evidence type="ECO:0000256" key="6">
    <source>
        <dbReference type="SAM" id="Phobius"/>
    </source>
</evidence>
<keyword evidence="3 6" id="KW-0812">Transmembrane</keyword>
<dbReference type="OrthoDB" id="9791807at2"/>
<evidence type="ECO:0000256" key="1">
    <source>
        <dbReference type="ARBA" id="ARBA00004141"/>
    </source>
</evidence>
<dbReference type="RefSeq" id="WP_002318452.1">
    <property type="nucleotide sequence ID" value="NZ_JPVU01000253.1"/>
</dbReference>
<dbReference type="AlphaFoldDB" id="A0A091C0V8"/>
<feature type="transmembrane region" description="Helical" evidence="6">
    <location>
        <begin position="192"/>
        <end position="210"/>
    </location>
</feature>
<dbReference type="GeneID" id="69986737"/>
<gene>
    <name evidence="7" type="ORF">TMUPMC115_2299</name>
</gene>
<sequence length="254" mass="27765">MTNNLEISNLSLLLSSVLLIVALLIDYKEKLGLGNDIFIAGIRAVVQLFLIGYVLSYVLRVDNNFLTLAMVLFIVFNASYNAHTRSEGINRSFKISTTAIGVGTALSLLILVFSGVIDWSPSQIVPITGMIASNAMTAIGVTYRSLNSKFTDQRQQVLEKLALGANKKQASMSIVRESVKTGMAPSIDRTKTVGLVSLPGMMSGLIFAGIDPVQAIRYQIVVMFMLISVTAISSFIASYMAYREFYNNRSQLII</sequence>
<comment type="subcellular location">
    <subcellularLocation>
        <location evidence="1">Membrane</location>
        <topology evidence="1">Multi-pass membrane protein</topology>
    </subcellularLocation>
</comment>
<feature type="transmembrane region" description="Helical" evidence="6">
    <location>
        <begin position="95"/>
        <end position="117"/>
    </location>
</feature>
<dbReference type="Pfam" id="PF03649">
    <property type="entry name" value="UPF0014"/>
    <property type="match status" value="1"/>
</dbReference>
<evidence type="ECO:0000313" key="8">
    <source>
        <dbReference type="Proteomes" id="UP000029380"/>
    </source>
</evidence>
<dbReference type="PANTHER" id="PTHR30028">
    <property type="entry name" value="UPF0014 INNER MEMBRANE PROTEIN YBBM-RELATED"/>
    <property type="match status" value="1"/>
</dbReference>
<evidence type="ECO:0000256" key="2">
    <source>
        <dbReference type="ARBA" id="ARBA00005268"/>
    </source>
</evidence>
<evidence type="ECO:0000256" key="5">
    <source>
        <dbReference type="ARBA" id="ARBA00023136"/>
    </source>
</evidence>
<feature type="transmembrane region" description="Helical" evidence="6">
    <location>
        <begin position="216"/>
        <end position="242"/>
    </location>
</feature>
<name>A0A091C0V8_9ENTE</name>
<organism evidence="7 8">
    <name type="scientific">Tetragenococcus muriaticus PMC-11-5</name>
    <dbReference type="NCBI Taxonomy" id="1302649"/>
    <lineage>
        <taxon>Bacteria</taxon>
        <taxon>Bacillati</taxon>
        <taxon>Bacillota</taxon>
        <taxon>Bacilli</taxon>
        <taxon>Lactobacillales</taxon>
        <taxon>Enterococcaceae</taxon>
        <taxon>Tetragenococcus</taxon>
    </lineage>
</organism>
<reference evidence="7 8" key="1">
    <citation type="submission" date="2014-08" db="EMBL/GenBank/DDBJ databases">
        <title>Genome sequence of Tetragenococcus muriaticus.</title>
        <authorList>
            <person name="Chuea-nongthon C."/>
            <person name="Rodtong S."/>
            <person name="Yongsawatdigul J."/>
            <person name="Steele J.L."/>
            <person name="Liu X.-y."/>
            <person name="Speers J."/>
            <person name="Glasner J.D."/>
            <person name="Neeno-Eckwall E.C."/>
        </authorList>
    </citation>
    <scope>NUCLEOTIDE SEQUENCE [LARGE SCALE GENOMIC DNA]</scope>
    <source>
        <strain evidence="7 8">PMC-11-5</strain>
    </source>
</reference>
<dbReference type="Proteomes" id="UP000029380">
    <property type="component" value="Unassembled WGS sequence"/>
</dbReference>